<dbReference type="GO" id="GO:0005524">
    <property type="term" value="F:ATP binding"/>
    <property type="evidence" value="ECO:0007669"/>
    <property type="project" value="UniProtKB-KW"/>
</dbReference>
<keyword evidence="1" id="KW-0547">Nucleotide-binding</keyword>
<dbReference type="GO" id="GO:0006289">
    <property type="term" value="P:nucleotide-excision repair"/>
    <property type="evidence" value="ECO:0007669"/>
    <property type="project" value="TreeGrafter"/>
</dbReference>
<dbReference type="GO" id="GO:0043138">
    <property type="term" value="F:3'-5' DNA helicase activity"/>
    <property type="evidence" value="ECO:0007669"/>
    <property type="project" value="TreeGrafter"/>
</dbReference>
<dbReference type="GO" id="GO:0003676">
    <property type="term" value="F:nucleic acid binding"/>
    <property type="evidence" value="ECO:0007669"/>
    <property type="project" value="InterPro"/>
</dbReference>
<dbReference type="Pfam" id="PF00271">
    <property type="entry name" value="Helicase_C"/>
    <property type="match status" value="1"/>
</dbReference>
<proteinExistence type="predicted"/>
<dbReference type="PANTHER" id="PTHR47957:SF3">
    <property type="entry name" value="ATP-DEPENDENT HELICASE HRQ1"/>
    <property type="match status" value="1"/>
</dbReference>
<feature type="domain" description="Helicase C-terminal" evidence="4">
    <location>
        <begin position="888"/>
        <end position="1082"/>
    </location>
</feature>
<organism evidence="5">
    <name type="scientific">Candidatus Heimdallarchaeum endolithica</name>
    <dbReference type="NCBI Taxonomy" id="2876572"/>
    <lineage>
        <taxon>Archaea</taxon>
        <taxon>Promethearchaeati</taxon>
        <taxon>Candidatus Heimdallarchaeota</taxon>
        <taxon>Candidatus Heimdallarchaeia (ex Rinke et al. 2021) (nom. nud.)</taxon>
        <taxon>Candidatus Heimdallarchaeales</taxon>
        <taxon>Candidatus Heimdallarchaeaceae</taxon>
        <taxon>Candidatus Heimdallarchaeum</taxon>
    </lineage>
</organism>
<dbReference type="Pfam" id="PF00270">
    <property type="entry name" value="DEAD"/>
    <property type="match status" value="2"/>
</dbReference>
<evidence type="ECO:0000259" key="4">
    <source>
        <dbReference type="PROSITE" id="PS51194"/>
    </source>
</evidence>
<feature type="domain" description="Helicase ATP-binding" evidence="3">
    <location>
        <begin position="108"/>
        <end position="349"/>
    </location>
</feature>
<reference evidence="5" key="1">
    <citation type="journal article" date="2022" name="Nat. Microbiol.">
        <title>Unique mobile elements and scalable gene flow at the prokaryote-eukaryote boundary revealed by circularized Asgard archaea genomes.</title>
        <authorList>
            <person name="Wu F."/>
            <person name="Speth D.R."/>
            <person name="Philosof A."/>
            <person name="Cremiere A."/>
            <person name="Narayanan A."/>
            <person name="Barco R.A."/>
            <person name="Connon S.A."/>
            <person name="Amend J.P."/>
            <person name="Antoshechkin I.A."/>
            <person name="Orphan V.J."/>
        </authorList>
    </citation>
    <scope>NUCLEOTIDE SEQUENCE</scope>
    <source>
        <strain evidence="5">PR6</strain>
    </source>
</reference>
<dbReference type="Gene3D" id="3.40.50.300">
    <property type="entry name" value="P-loop containing nucleotide triphosphate hydrolases"/>
    <property type="match status" value="2"/>
</dbReference>
<dbReference type="GO" id="GO:0036297">
    <property type="term" value="P:interstrand cross-link repair"/>
    <property type="evidence" value="ECO:0007669"/>
    <property type="project" value="TreeGrafter"/>
</dbReference>
<evidence type="ECO:0000256" key="2">
    <source>
        <dbReference type="ARBA" id="ARBA00022840"/>
    </source>
</evidence>
<gene>
    <name evidence="5" type="ORF">K9W46_12170</name>
</gene>
<accession>A0A9Y1BQJ5</accession>
<dbReference type="PANTHER" id="PTHR47957">
    <property type="entry name" value="ATP-DEPENDENT HELICASE HRQ1"/>
    <property type="match status" value="1"/>
</dbReference>
<dbReference type="InterPro" id="IPR027417">
    <property type="entry name" value="P-loop_NTPase"/>
</dbReference>
<evidence type="ECO:0000313" key="5">
    <source>
        <dbReference type="EMBL" id="UJG43116.1"/>
    </source>
</evidence>
<dbReference type="EMBL" id="CP084167">
    <property type="protein sequence ID" value="UJG43116.1"/>
    <property type="molecule type" value="Genomic_DNA"/>
</dbReference>
<keyword evidence="2" id="KW-0067">ATP-binding</keyword>
<sequence>MINDLPMDNFEKSIERLKEIFIWNRALSNLNSSKKIRNAKEFLKFNLLKVKGPYIEYIAAPKFSDVEFTQFCEKLNIDPSVIFAYKQVLFKKNTNCFLYNHQSKFIESVFSYENCDFTLSVPTASGKTEAFLLPILDVCIKDRSNTLKSILFYPTKTLAVDQLNRIIKYIYAVNLFSKKREINIGIWDGDTKQEVNNDADQWNSIKPDSIIRGIKCPECSNKLKIGKGEVIYCDNCNFESYWIKATRRAIKNGVDILITNPEAFDYLFVDPNEDKINIIGDKTFNENVKYVVFDEAHTWFGASGAAIHMLCQRLRFFYGDKLKFFIISATINDPKTFGKKITGRENITINFEPETIYYNLKKVDYGRIPACLPEKAFSFLHEIIKLSDNDTELVNSIDNLKDKSIIQLLHLLKYFEGNKLSPSLNSLVVELKNLTFEEFITNELFVNDLKLRVINHLPEVLHLRDFLSKKDDKQITFTHFLKVVDYIKENIEKKHNITRYDEEYQTITISLLTIGRLASLLQDRLHYFIQGNDGINYCESCGLITTKKICDGCGNEITSKLLFCSTCHNIFVSTIPEIGEVSDPQDLESQTKLFELETYTPVEKECPKCGNNISRTNRLRDGSVYHPQLISQFLSVYGKIIPSKKMLVFADSRKLAERIGYDFLNNDYQLVIQKYMLSSLSKPKKAYDLYRDVINFINKVYYYPIFKSLQDSASRRIWKDFYEEELRKYARLNNASMLIEACLITPSTILENSDNDIQAFLGHLIFKKLIQTGSFKKNKVQFYGYTLERILELDLKIDNEKLLAELPCVIKNLYESNFLTFYKKDAIEANIRDKIRDEDEVNDLLNYFDKQTIALNQILEKVSFRIPDDCYGLFDRANRVFGYQIANRTDYYISKVDNVFICKSCKKAFPSIDNSLEKCPLCSNELIDGNREQGGGYITDYTSVGLPYDYWSRELSTKDNIENEVLAITVHRAGIPPELRSVIEDCFKDKIPKINIISATTTFELGIDIGDLDTVFLVGLPPGVSNYVQRAGRAGRSKGHSSTIVTFIRSGNAIDNYYFEKLETRYFVSNPISLIPENKDVEVIFACHIITLICGYLARNYDPDDTFKRIWNDAEIIKRASMFTRRIKQRTMLFTMLIKEKKYEEIYDIVQQCYNYEGILILDKILNKKNNLSIIHRIYSYLSHYENMKLSRETQKKMAENFRFFSQVLRVIGYLANYRGFMETIPIKNKDFDKLEDKSILMAIKENYPGYYNNNKALSGKTITGGIQIISMTQFITDKVYASKRILTTKICNNKSCLYYNTKAEKELDTCILCGDDLTEIEIYAPEQIIIKRMQVDLGYQSYPFIVQDLIIDKTTDSKEILLSKKTSMIVKKSLSSLVTFVPSFSYRYRSSSSWGVLPSQAEIVEDVVNTEDSIISNDFTFDELLNNFMQEEKVDTSNYVSIGYSFETRTCSFYIPFSVIVENEYEENNPVANHMIAVFESTFIQALSKAISLVIGCSIDDFEVITTNLSDKLRFSIADSSEGGNGVADSAYNNLETIISTCLDVVQCESCRSFCKKCVLLERTPEYIIKNGLLNRLVAEKVLKRLL</sequence>
<dbReference type="Pfam" id="PF09369">
    <property type="entry name" value="MZB"/>
    <property type="match status" value="1"/>
</dbReference>
<dbReference type="SMART" id="SM00487">
    <property type="entry name" value="DEXDc"/>
    <property type="match status" value="1"/>
</dbReference>
<dbReference type="InterPro" id="IPR018973">
    <property type="entry name" value="MZB"/>
</dbReference>
<dbReference type="SMART" id="SM00490">
    <property type="entry name" value="HELICc"/>
    <property type="match status" value="1"/>
</dbReference>
<dbReference type="InterPro" id="IPR014001">
    <property type="entry name" value="Helicase_ATP-bd"/>
</dbReference>
<keyword evidence="5" id="KW-0378">Hydrolase</keyword>
<dbReference type="Proteomes" id="UP001200513">
    <property type="component" value="Chromosome"/>
</dbReference>
<keyword evidence="5" id="KW-0347">Helicase</keyword>
<dbReference type="PROSITE" id="PS51192">
    <property type="entry name" value="HELICASE_ATP_BIND_1"/>
    <property type="match status" value="1"/>
</dbReference>
<evidence type="ECO:0000259" key="3">
    <source>
        <dbReference type="PROSITE" id="PS51192"/>
    </source>
</evidence>
<protein>
    <submittedName>
        <fullName evidence="5">DEAD/DEAH box helicase</fullName>
    </submittedName>
</protein>
<dbReference type="PROSITE" id="PS51194">
    <property type="entry name" value="HELICASE_CTER"/>
    <property type="match status" value="1"/>
</dbReference>
<name>A0A9Y1BQJ5_9ARCH</name>
<dbReference type="InterPro" id="IPR001650">
    <property type="entry name" value="Helicase_C-like"/>
</dbReference>
<evidence type="ECO:0000256" key="1">
    <source>
        <dbReference type="ARBA" id="ARBA00022741"/>
    </source>
</evidence>
<dbReference type="InterPro" id="IPR011545">
    <property type="entry name" value="DEAD/DEAH_box_helicase_dom"/>
</dbReference>
<dbReference type="SUPFAM" id="SSF52540">
    <property type="entry name" value="P-loop containing nucleoside triphosphate hydrolases"/>
    <property type="match status" value="2"/>
</dbReference>